<reference evidence="3 4" key="1">
    <citation type="submission" date="2016-10" db="EMBL/GenBank/DDBJ databases">
        <authorList>
            <person name="de Groot N.N."/>
        </authorList>
    </citation>
    <scope>NUCLEOTIDE SEQUENCE [LARGE SCALE GENOMIC DNA]</scope>
    <source>
        <strain evidence="3 4">Vu-144</strain>
    </source>
</reference>
<gene>
    <name evidence="3" type="ORF">SAMN05192529_109120</name>
</gene>
<keyword evidence="2" id="KW-0472">Membrane</keyword>
<keyword evidence="4" id="KW-1185">Reference proteome</keyword>
<dbReference type="Proteomes" id="UP000199041">
    <property type="component" value="Unassembled WGS sequence"/>
</dbReference>
<evidence type="ECO:0000313" key="3">
    <source>
        <dbReference type="EMBL" id="SEA16327.1"/>
    </source>
</evidence>
<evidence type="ECO:0000256" key="1">
    <source>
        <dbReference type="SAM" id="MobiDB-lite"/>
    </source>
</evidence>
<sequence>MKHTKHSNQDSNGKKETNQVNKIPTNTLLSLGTATLCSALAIKMLKKGELAALLALMAIPVTLFCLSKNDKKSCCKY</sequence>
<keyword evidence="2" id="KW-0812">Transmembrane</keyword>
<keyword evidence="2" id="KW-1133">Transmembrane helix</keyword>
<feature type="transmembrane region" description="Helical" evidence="2">
    <location>
        <begin position="50"/>
        <end position="67"/>
    </location>
</feature>
<dbReference type="EMBL" id="FNQY01000009">
    <property type="protein sequence ID" value="SEA16327.1"/>
    <property type="molecule type" value="Genomic_DNA"/>
</dbReference>
<evidence type="ECO:0000256" key="2">
    <source>
        <dbReference type="SAM" id="Phobius"/>
    </source>
</evidence>
<dbReference type="STRING" id="551991.SAMN05192529_109120"/>
<organism evidence="3 4">
    <name type="scientific">Arachidicoccus rhizosphaerae</name>
    <dbReference type="NCBI Taxonomy" id="551991"/>
    <lineage>
        <taxon>Bacteria</taxon>
        <taxon>Pseudomonadati</taxon>
        <taxon>Bacteroidota</taxon>
        <taxon>Chitinophagia</taxon>
        <taxon>Chitinophagales</taxon>
        <taxon>Chitinophagaceae</taxon>
        <taxon>Arachidicoccus</taxon>
    </lineage>
</organism>
<name>A0A1H3YY46_9BACT</name>
<feature type="transmembrane region" description="Helical" evidence="2">
    <location>
        <begin position="23"/>
        <end position="44"/>
    </location>
</feature>
<dbReference type="AlphaFoldDB" id="A0A1H3YY46"/>
<protein>
    <submittedName>
        <fullName evidence="3">Uncharacterized protein</fullName>
    </submittedName>
</protein>
<evidence type="ECO:0000313" key="4">
    <source>
        <dbReference type="Proteomes" id="UP000199041"/>
    </source>
</evidence>
<accession>A0A1H3YY46</accession>
<feature type="region of interest" description="Disordered" evidence="1">
    <location>
        <begin position="1"/>
        <end position="21"/>
    </location>
</feature>
<proteinExistence type="predicted"/>
<dbReference type="RefSeq" id="WP_091397219.1">
    <property type="nucleotide sequence ID" value="NZ_FNQY01000009.1"/>
</dbReference>